<evidence type="ECO:0000313" key="2">
    <source>
        <dbReference type="Proteomes" id="UP001642484"/>
    </source>
</evidence>
<dbReference type="SUPFAM" id="SSF52047">
    <property type="entry name" value="RNI-like"/>
    <property type="match status" value="1"/>
</dbReference>
<reference evidence="1 2" key="1">
    <citation type="submission" date="2024-02" db="EMBL/GenBank/DDBJ databases">
        <authorList>
            <person name="Chen Y."/>
            <person name="Shah S."/>
            <person name="Dougan E. K."/>
            <person name="Thang M."/>
            <person name="Chan C."/>
        </authorList>
    </citation>
    <scope>NUCLEOTIDE SEQUENCE [LARGE SCALE GENOMIC DNA]</scope>
</reference>
<gene>
    <name evidence="1" type="ORF">CCMP2556_LOCUS53846</name>
</gene>
<evidence type="ECO:0000313" key="1">
    <source>
        <dbReference type="EMBL" id="CAK9116194.1"/>
    </source>
</evidence>
<sequence length="140" mass="15829">MMALHITSAMDDLLAAALTAAQHDRLSGALRTASRALLQLAMERCTELRVAPECPGVKDDSWHQLTLLLKGLPNLRLLDLHGVSITAEGLLELRRAAPRCQCWDLRFCWRLPWRSLEQWLREAQGQGRFLIRCPCSQARS</sequence>
<organism evidence="1 2">
    <name type="scientific">Durusdinium trenchii</name>
    <dbReference type="NCBI Taxonomy" id="1381693"/>
    <lineage>
        <taxon>Eukaryota</taxon>
        <taxon>Sar</taxon>
        <taxon>Alveolata</taxon>
        <taxon>Dinophyceae</taxon>
        <taxon>Suessiales</taxon>
        <taxon>Symbiodiniaceae</taxon>
        <taxon>Durusdinium</taxon>
    </lineage>
</organism>
<comment type="caution">
    <text evidence="1">The sequence shown here is derived from an EMBL/GenBank/DDBJ whole genome shotgun (WGS) entry which is preliminary data.</text>
</comment>
<name>A0ABP0SVR1_9DINO</name>
<proteinExistence type="predicted"/>
<dbReference type="InterPro" id="IPR032675">
    <property type="entry name" value="LRR_dom_sf"/>
</dbReference>
<accession>A0ABP0SVR1</accession>
<dbReference type="EMBL" id="CAXAMN010028350">
    <property type="protein sequence ID" value="CAK9116194.1"/>
    <property type="molecule type" value="Genomic_DNA"/>
</dbReference>
<protein>
    <submittedName>
        <fullName evidence="1">Uncharacterized protein</fullName>
    </submittedName>
</protein>
<keyword evidence="2" id="KW-1185">Reference proteome</keyword>
<dbReference type="Gene3D" id="3.80.10.10">
    <property type="entry name" value="Ribonuclease Inhibitor"/>
    <property type="match status" value="1"/>
</dbReference>
<dbReference type="Proteomes" id="UP001642484">
    <property type="component" value="Unassembled WGS sequence"/>
</dbReference>